<dbReference type="GO" id="GO:0004519">
    <property type="term" value="F:endonuclease activity"/>
    <property type="evidence" value="ECO:0007669"/>
    <property type="project" value="UniProtKB-KW"/>
</dbReference>
<accession>G6B1C3</accession>
<dbReference type="AlphaFoldDB" id="G6B1C3"/>
<dbReference type="InterPro" id="IPR036691">
    <property type="entry name" value="Endo/exonu/phosph_ase_sf"/>
</dbReference>
<organism evidence="11 12">
    <name type="scientific">Leyella stercorea DSM 18206</name>
    <dbReference type="NCBI Taxonomy" id="1002367"/>
    <lineage>
        <taxon>Bacteria</taxon>
        <taxon>Pseudomonadati</taxon>
        <taxon>Bacteroidota</taxon>
        <taxon>Bacteroidia</taxon>
        <taxon>Bacteroidales</taxon>
        <taxon>Prevotellaceae</taxon>
        <taxon>Leyella</taxon>
    </lineage>
</organism>
<evidence type="ECO:0000256" key="9">
    <source>
        <dbReference type="SAM" id="Phobius"/>
    </source>
</evidence>
<proteinExistence type="predicted"/>
<feature type="transmembrane region" description="Helical" evidence="9">
    <location>
        <begin position="7"/>
        <end position="28"/>
    </location>
</feature>
<evidence type="ECO:0000313" key="11">
    <source>
        <dbReference type="EMBL" id="EHJ36591.1"/>
    </source>
</evidence>
<evidence type="ECO:0000256" key="1">
    <source>
        <dbReference type="ARBA" id="ARBA00001936"/>
    </source>
</evidence>
<keyword evidence="3" id="KW-0540">Nuclease</keyword>
<keyword evidence="7" id="KW-0460">Magnesium</keyword>
<dbReference type="SUPFAM" id="SSF56219">
    <property type="entry name" value="DNase I-like"/>
    <property type="match status" value="1"/>
</dbReference>
<keyword evidence="4" id="KW-0479">Metal-binding</keyword>
<feature type="domain" description="Endonuclease/exonuclease/phosphatase" evidence="10">
    <location>
        <begin position="103"/>
        <end position="351"/>
    </location>
</feature>
<dbReference type="CDD" id="cd09084">
    <property type="entry name" value="EEP-2"/>
    <property type="match status" value="1"/>
</dbReference>
<name>G6B1C3_9BACT</name>
<feature type="transmembrane region" description="Helical" evidence="9">
    <location>
        <begin position="40"/>
        <end position="63"/>
    </location>
</feature>
<evidence type="ECO:0000256" key="5">
    <source>
        <dbReference type="ARBA" id="ARBA00022763"/>
    </source>
</evidence>
<evidence type="ECO:0000313" key="12">
    <source>
        <dbReference type="Proteomes" id="UP000004407"/>
    </source>
</evidence>
<dbReference type="Pfam" id="PF03372">
    <property type="entry name" value="Exo_endo_phos"/>
    <property type="match status" value="1"/>
</dbReference>
<dbReference type="Proteomes" id="UP000004407">
    <property type="component" value="Unassembled WGS sequence"/>
</dbReference>
<sequence length="362" mass="40674">MKNIKSIIFRIVAAFNVVTVFFMLAIGYSDRVNPTAHPLIANIGLVFPLFLLLNIAFLVFWLLFCKRGALISLVGMIVCFGPVRTYVPLNVPSSAPEDALKIMSYNVFCFSTWTDLSQPCAIADYMLEQDADIVCLQEADVQWAKRVKIDSLLDVKYPYSKYSGSKNPKGGDAVGIYSKLPIVGEEYISTEEDTYNAVSYALKTGEKDTTLVIVAHFQVTGLSPEDRTRFKSMLKGDMESDETKQETHRLWNLLGESSAKRGPQADAVAEYIEHHKHQSIILAGDFNDSPISYTHQRLAKELTDCYVATANGPGISYHYNAFYVRIDNIMCSDHWKPYECKVDNSISASDHYPIVCKLQRVK</sequence>
<keyword evidence="6" id="KW-0378">Hydrolase</keyword>
<protein>
    <submittedName>
        <fullName evidence="11">Endonuclease/exonuclease/phosphatase family protein</fullName>
    </submittedName>
</protein>
<dbReference type="Gene3D" id="3.60.10.10">
    <property type="entry name" value="Endonuclease/exonuclease/phosphatase"/>
    <property type="match status" value="1"/>
</dbReference>
<dbReference type="PANTHER" id="PTHR15822">
    <property type="entry name" value="TRAF AND TNF RECEPTOR-ASSOCIATED PROTEIN"/>
    <property type="match status" value="1"/>
</dbReference>
<evidence type="ECO:0000256" key="3">
    <source>
        <dbReference type="ARBA" id="ARBA00022722"/>
    </source>
</evidence>
<dbReference type="PANTHER" id="PTHR15822:SF4">
    <property type="entry name" value="TYROSYL-DNA PHOSPHODIESTERASE 2"/>
    <property type="match status" value="1"/>
</dbReference>
<dbReference type="EMBL" id="AFZZ01000238">
    <property type="protein sequence ID" value="EHJ36591.1"/>
    <property type="molecule type" value="Genomic_DNA"/>
</dbReference>
<dbReference type="GO" id="GO:0046872">
    <property type="term" value="F:metal ion binding"/>
    <property type="evidence" value="ECO:0007669"/>
    <property type="project" value="UniProtKB-KW"/>
</dbReference>
<evidence type="ECO:0000256" key="6">
    <source>
        <dbReference type="ARBA" id="ARBA00022801"/>
    </source>
</evidence>
<keyword evidence="8" id="KW-0234">DNA repair</keyword>
<evidence type="ECO:0000256" key="7">
    <source>
        <dbReference type="ARBA" id="ARBA00022842"/>
    </source>
</evidence>
<feature type="transmembrane region" description="Helical" evidence="9">
    <location>
        <begin position="70"/>
        <end position="87"/>
    </location>
</feature>
<comment type="caution">
    <text evidence="11">The sequence shown here is derived from an EMBL/GenBank/DDBJ whole genome shotgun (WGS) entry which is preliminary data.</text>
</comment>
<comment type="cofactor">
    <cofactor evidence="1">
        <name>Mn(2+)</name>
        <dbReference type="ChEBI" id="CHEBI:29035"/>
    </cofactor>
</comment>
<keyword evidence="11" id="KW-0269">Exonuclease</keyword>
<keyword evidence="11" id="KW-0255">Endonuclease</keyword>
<comment type="cofactor">
    <cofactor evidence="2">
        <name>Mg(2+)</name>
        <dbReference type="ChEBI" id="CHEBI:18420"/>
    </cofactor>
</comment>
<dbReference type="InterPro" id="IPR051547">
    <property type="entry name" value="TDP2-like"/>
</dbReference>
<evidence type="ECO:0000256" key="2">
    <source>
        <dbReference type="ARBA" id="ARBA00001946"/>
    </source>
</evidence>
<keyword evidence="5" id="KW-0227">DNA damage</keyword>
<dbReference type="HOGENOM" id="CLU_060500_0_1_10"/>
<gene>
    <name evidence="11" type="ORF">HMPREF0673_02694</name>
</gene>
<dbReference type="InterPro" id="IPR005135">
    <property type="entry name" value="Endo/exonuclease/phosphatase"/>
</dbReference>
<dbReference type="GO" id="GO:0004527">
    <property type="term" value="F:exonuclease activity"/>
    <property type="evidence" value="ECO:0007669"/>
    <property type="project" value="UniProtKB-KW"/>
</dbReference>
<keyword evidence="9" id="KW-0812">Transmembrane</keyword>
<dbReference type="eggNOG" id="COG3568">
    <property type="taxonomic scope" value="Bacteria"/>
</dbReference>
<dbReference type="PATRIC" id="fig|1002367.3.peg.2176"/>
<dbReference type="GO" id="GO:0006281">
    <property type="term" value="P:DNA repair"/>
    <property type="evidence" value="ECO:0007669"/>
    <property type="project" value="UniProtKB-KW"/>
</dbReference>
<evidence type="ECO:0000259" key="10">
    <source>
        <dbReference type="Pfam" id="PF03372"/>
    </source>
</evidence>
<evidence type="ECO:0000256" key="4">
    <source>
        <dbReference type="ARBA" id="ARBA00022723"/>
    </source>
</evidence>
<reference evidence="11 12" key="1">
    <citation type="submission" date="2011-08" db="EMBL/GenBank/DDBJ databases">
        <authorList>
            <person name="Weinstock G."/>
            <person name="Sodergren E."/>
            <person name="Clifton S."/>
            <person name="Fulton L."/>
            <person name="Fulton B."/>
            <person name="Courtney L."/>
            <person name="Fronick C."/>
            <person name="Harrison M."/>
            <person name="Strong C."/>
            <person name="Farmer C."/>
            <person name="Delahaunty K."/>
            <person name="Markovic C."/>
            <person name="Hall O."/>
            <person name="Minx P."/>
            <person name="Tomlinson C."/>
            <person name="Mitreva M."/>
            <person name="Hou S."/>
            <person name="Chen J."/>
            <person name="Wollam A."/>
            <person name="Pepin K.H."/>
            <person name="Johnson M."/>
            <person name="Bhonagiri V."/>
            <person name="Zhang X."/>
            <person name="Suruliraj S."/>
            <person name="Warren W."/>
            <person name="Chinwalla A."/>
            <person name="Mardis E.R."/>
            <person name="Wilson R.K."/>
        </authorList>
    </citation>
    <scope>NUCLEOTIDE SEQUENCE [LARGE SCALE GENOMIC DNA]</scope>
    <source>
        <strain evidence="11 12">DSM 18206</strain>
    </source>
</reference>
<keyword evidence="9" id="KW-0472">Membrane</keyword>
<keyword evidence="9" id="KW-1133">Transmembrane helix</keyword>
<evidence type="ECO:0000256" key="8">
    <source>
        <dbReference type="ARBA" id="ARBA00023204"/>
    </source>
</evidence>